<dbReference type="PANTHER" id="PTHR33116:SF86">
    <property type="entry name" value="REVERSE TRANSCRIPTASE DOMAIN-CONTAINING PROTEIN"/>
    <property type="match status" value="1"/>
</dbReference>
<dbReference type="InterPro" id="IPR002156">
    <property type="entry name" value="RNaseH_domain"/>
</dbReference>
<organism evidence="2 3">
    <name type="scientific">Lithocarpus litseifolius</name>
    <dbReference type="NCBI Taxonomy" id="425828"/>
    <lineage>
        <taxon>Eukaryota</taxon>
        <taxon>Viridiplantae</taxon>
        <taxon>Streptophyta</taxon>
        <taxon>Embryophyta</taxon>
        <taxon>Tracheophyta</taxon>
        <taxon>Spermatophyta</taxon>
        <taxon>Magnoliopsida</taxon>
        <taxon>eudicotyledons</taxon>
        <taxon>Gunneridae</taxon>
        <taxon>Pentapetalae</taxon>
        <taxon>rosids</taxon>
        <taxon>fabids</taxon>
        <taxon>Fagales</taxon>
        <taxon>Fagaceae</taxon>
        <taxon>Lithocarpus</taxon>
    </lineage>
</organism>
<gene>
    <name evidence="2" type="ORF">SO802_007664</name>
</gene>
<evidence type="ECO:0000313" key="3">
    <source>
        <dbReference type="Proteomes" id="UP001459277"/>
    </source>
</evidence>
<name>A0AAW2DUA6_9ROSI</name>
<protein>
    <recommendedName>
        <fullName evidence="1">RNase H type-1 domain-containing protein</fullName>
    </recommendedName>
</protein>
<dbReference type="GO" id="GO:0003676">
    <property type="term" value="F:nucleic acid binding"/>
    <property type="evidence" value="ECO:0007669"/>
    <property type="project" value="InterPro"/>
</dbReference>
<dbReference type="CDD" id="cd06222">
    <property type="entry name" value="RNase_H_like"/>
    <property type="match status" value="1"/>
</dbReference>
<dbReference type="Proteomes" id="UP001459277">
    <property type="component" value="Unassembled WGS sequence"/>
</dbReference>
<sequence length="622" mass="69949">MRGPQKGESRIQSWESGILMEIGVGIKTVLPRRPSLILRKYTPPPTRARQRIFRTEDYFSLNTSQELKDEIINILGSMQNSNHAKYLGLPSIIGKSKKLIFAEIKEKVSKKLASWKGKLLSMGGKEVLIKAVAQAIPTYTINCFQLPKGLCDDPEKLMRSFWWGQKHQEIKMAWVGWKTMCKPKSQGGMGFRNLQAFNLALLAKQAWRILSDPSSLVAHILKVKYFPFCDILHANLGSSPSYTWRSIFNSLGVLRSGTRWRVGNGRLIHIWDDKWLPTPSTYKVISPPCPFEDYPMVFSLIDPVTRWWKTETVRALFFPFEANLILKIPLSYNLPEDKLIWIGNKRGVFTVKSAYVVASKLLDTEVEGECSSGDPNAQIWRKIWSLKLPEKKSRFSPGVHSAMHLEFFFAISWSVWYNRNKIIHNENGLLPLQIWELAKNIVEDSKEASSRDFSLLLSPQSGWITPPTGFFKVNVDGASSIDGSGTSGIGVIIRDDMGGVVAALCKAFPLHYPAEWTEFFALEHGVLLAQEMNISHVIFESDASSVISAVSQACNGGILGHLVQSIQLAKSLFSCCSFHHVKKDFNRAAHVLAQFAKHSQVSNLWKGTTPPFLVQLIQSGRG</sequence>
<evidence type="ECO:0000259" key="1">
    <source>
        <dbReference type="Pfam" id="PF13456"/>
    </source>
</evidence>
<evidence type="ECO:0000313" key="2">
    <source>
        <dbReference type="EMBL" id="KAL0012556.1"/>
    </source>
</evidence>
<reference evidence="2 3" key="1">
    <citation type="submission" date="2024-01" db="EMBL/GenBank/DDBJ databases">
        <title>A telomere-to-telomere, gap-free genome of sweet tea (Lithocarpus litseifolius).</title>
        <authorList>
            <person name="Zhou J."/>
        </authorList>
    </citation>
    <scope>NUCLEOTIDE SEQUENCE [LARGE SCALE GENOMIC DNA]</scope>
    <source>
        <strain evidence="2">Zhou-2022a</strain>
        <tissue evidence="2">Leaf</tissue>
    </source>
</reference>
<dbReference type="Gene3D" id="3.30.420.10">
    <property type="entry name" value="Ribonuclease H-like superfamily/Ribonuclease H"/>
    <property type="match status" value="1"/>
</dbReference>
<keyword evidence="3" id="KW-1185">Reference proteome</keyword>
<feature type="domain" description="RNase H type-1" evidence="1">
    <location>
        <begin position="474"/>
        <end position="596"/>
    </location>
</feature>
<accession>A0AAW2DUA6</accession>
<dbReference type="InterPro" id="IPR036397">
    <property type="entry name" value="RNaseH_sf"/>
</dbReference>
<dbReference type="PANTHER" id="PTHR33116">
    <property type="entry name" value="REVERSE TRANSCRIPTASE ZINC-BINDING DOMAIN-CONTAINING PROTEIN-RELATED-RELATED"/>
    <property type="match status" value="1"/>
</dbReference>
<proteinExistence type="predicted"/>
<dbReference type="AlphaFoldDB" id="A0AAW2DUA6"/>
<dbReference type="InterPro" id="IPR012337">
    <property type="entry name" value="RNaseH-like_sf"/>
</dbReference>
<dbReference type="GO" id="GO:0004523">
    <property type="term" value="F:RNA-DNA hybrid ribonuclease activity"/>
    <property type="evidence" value="ECO:0007669"/>
    <property type="project" value="InterPro"/>
</dbReference>
<dbReference type="Pfam" id="PF13456">
    <property type="entry name" value="RVT_3"/>
    <property type="match status" value="1"/>
</dbReference>
<dbReference type="EMBL" id="JAZDWU010000002">
    <property type="protein sequence ID" value="KAL0012556.1"/>
    <property type="molecule type" value="Genomic_DNA"/>
</dbReference>
<comment type="caution">
    <text evidence="2">The sequence shown here is derived from an EMBL/GenBank/DDBJ whole genome shotgun (WGS) entry which is preliminary data.</text>
</comment>
<dbReference type="InterPro" id="IPR044730">
    <property type="entry name" value="RNase_H-like_dom_plant"/>
</dbReference>
<dbReference type="SUPFAM" id="SSF53098">
    <property type="entry name" value="Ribonuclease H-like"/>
    <property type="match status" value="1"/>
</dbReference>